<organism evidence="1">
    <name type="scientific">marine sediment metagenome</name>
    <dbReference type="NCBI Taxonomy" id="412755"/>
    <lineage>
        <taxon>unclassified sequences</taxon>
        <taxon>metagenomes</taxon>
        <taxon>ecological metagenomes</taxon>
    </lineage>
</organism>
<accession>A0A0F9BF32</accession>
<evidence type="ECO:0000313" key="1">
    <source>
        <dbReference type="EMBL" id="KKK83036.1"/>
    </source>
</evidence>
<reference evidence="1" key="1">
    <citation type="journal article" date="2015" name="Nature">
        <title>Complex archaea that bridge the gap between prokaryotes and eukaryotes.</title>
        <authorList>
            <person name="Spang A."/>
            <person name="Saw J.H."/>
            <person name="Jorgensen S.L."/>
            <person name="Zaremba-Niedzwiedzka K."/>
            <person name="Martijn J."/>
            <person name="Lind A.E."/>
            <person name="van Eijk R."/>
            <person name="Schleper C."/>
            <person name="Guy L."/>
            <person name="Ettema T.J."/>
        </authorList>
    </citation>
    <scope>NUCLEOTIDE SEQUENCE</scope>
</reference>
<protein>
    <submittedName>
        <fullName evidence="1">Uncharacterized protein</fullName>
    </submittedName>
</protein>
<dbReference type="EMBL" id="LAZR01052406">
    <property type="protein sequence ID" value="KKK83036.1"/>
    <property type="molecule type" value="Genomic_DNA"/>
</dbReference>
<name>A0A0F9BF32_9ZZZZ</name>
<sequence length="164" mass="19138">MLTWTVHYKDKSSHKYDPNVPKKFNIAHINPGKLDHLVLQDPNKIVPVFILHIDEKGKKPIYVLRRELPSPKRPYETRCHILGWQMNVNGKNIQSINYVFETINRKELVYDPARPGDKDAAVEVIRDYCWIEAAGPFDRARDSWFKRPSDKQFAILGSKANEIK</sequence>
<proteinExistence type="predicted"/>
<comment type="caution">
    <text evidence="1">The sequence shown here is derived from an EMBL/GenBank/DDBJ whole genome shotgun (WGS) entry which is preliminary data.</text>
</comment>
<gene>
    <name evidence="1" type="ORF">LCGC14_2797430</name>
</gene>
<dbReference type="AlphaFoldDB" id="A0A0F9BF32"/>